<reference evidence="8 9" key="1">
    <citation type="journal article" date="2021" name="Commun. Biol.">
        <title>The genome of Shorea leprosula (Dipterocarpaceae) highlights the ecological relevance of drought in aseasonal tropical rainforests.</title>
        <authorList>
            <person name="Ng K.K.S."/>
            <person name="Kobayashi M.J."/>
            <person name="Fawcett J.A."/>
            <person name="Hatakeyama M."/>
            <person name="Paape T."/>
            <person name="Ng C.H."/>
            <person name="Ang C.C."/>
            <person name="Tnah L.H."/>
            <person name="Lee C.T."/>
            <person name="Nishiyama T."/>
            <person name="Sese J."/>
            <person name="O'Brien M.J."/>
            <person name="Copetti D."/>
            <person name="Mohd Noor M.I."/>
            <person name="Ong R.C."/>
            <person name="Putra M."/>
            <person name="Sireger I.Z."/>
            <person name="Indrioko S."/>
            <person name="Kosugi Y."/>
            <person name="Izuno A."/>
            <person name="Isagi Y."/>
            <person name="Lee S.L."/>
            <person name="Shimizu K.K."/>
        </authorList>
    </citation>
    <scope>NUCLEOTIDE SEQUENCE [LARGE SCALE GENOMIC DNA]</scope>
    <source>
        <strain evidence="8">214</strain>
    </source>
</reference>
<keyword evidence="3 6" id="KW-0732">Signal</keyword>
<feature type="chain" id="PRO_5043316015" description="Wall-associated receptor kinase galacturonan-binding domain-containing protein" evidence="6">
    <location>
        <begin position="27"/>
        <end position="100"/>
    </location>
</feature>
<dbReference type="AlphaFoldDB" id="A0AAV5HTN5"/>
<keyword evidence="2" id="KW-0812">Transmembrane</keyword>
<organism evidence="8 9">
    <name type="scientific">Rubroshorea leprosula</name>
    <dbReference type="NCBI Taxonomy" id="152421"/>
    <lineage>
        <taxon>Eukaryota</taxon>
        <taxon>Viridiplantae</taxon>
        <taxon>Streptophyta</taxon>
        <taxon>Embryophyta</taxon>
        <taxon>Tracheophyta</taxon>
        <taxon>Spermatophyta</taxon>
        <taxon>Magnoliopsida</taxon>
        <taxon>eudicotyledons</taxon>
        <taxon>Gunneridae</taxon>
        <taxon>Pentapetalae</taxon>
        <taxon>rosids</taxon>
        <taxon>malvids</taxon>
        <taxon>Malvales</taxon>
        <taxon>Dipterocarpaceae</taxon>
        <taxon>Rubroshorea</taxon>
    </lineage>
</organism>
<keyword evidence="5" id="KW-0472">Membrane</keyword>
<dbReference type="Pfam" id="PF13947">
    <property type="entry name" value="GUB_WAK_bind"/>
    <property type="match status" value="1"/>
</dbReference>
<name>A0AAV5HTN5_9ROSI</name>
<dbReference type="PANTHER" id="PTHR33138:SF30">
    <property type="entry name" value="LEAF RUST 10 DISEASE-RESISTANCE LOCUS RECEPTOR-LIKE PROTEIN KINASE-LIKE 2.7"/>
    <property type="match status" value="1"/>
</dbReference>
<sequence>MLGAKLEAFGLVALVSLFLDASLVQGQNKPCVPSSCGNLTISYPFRLDSDPIECGEPGYQLVCENNRTTALIGHGKFFVEDISYVHNTTRLVDASLHRNM</sequence>
<evidence type="ECO:0000256" key="3">
    <source>
        <dbReference type="ARBA" id="ARBA00022729"/>
    </source>
</evidence>
<comment type="caution">
    <text evidence="8">The sequence shown here is derived from an EMBL/GenBank/DDBJ whole genome shotgun (WGS) entry which is preliminary data.</text>
</comment>
<evidence type="ECO:0000259" key="7">
    <source>
        <dbReference type="Pfam" id="PF13947"/>
    </source>
</evidence>
<evidence type="ECO:0000256" key="2">
    <source>
        <dbReference type="ARBA" id="ARBA00022692"/>
    </source>
</evidence>
<keyword evidence="9" id="KW-1185">Reference proteome</keyword>
<dbReference type="InterPro" id="IPR025287">
    <property type="entry name" value="WAK_GUB"/>
</dbReference>
<gene>
    <name evidence="8" type="ORF">SLEP1_g3311</name>
</gene>
<evidence type="ECO:0000256" key="4">
    <source>
        <dbReference type="ARBA" id="ARBA00022989"/>
    </source>
</evidence>
<protein>
    <recommendedName>
        <fullName evidence="7">Wall-associated receptor kinase galacturonan-binding domain-containing protein</fullName>
    </recommendedName>
</protein>
<accession>A0AAV5HTN5</accession>
<dbReference type="GO" id="GO:0030247">
    <property type="term" value="F:polysaccharide binding"/>
    <property type="evidence" value="ECO:0007669"/>
    <property type="project" value="InterPro"/>
</dbReference>
<proteinExistence type="predicted"/>
<feature type="domain" description="Wall-associated receptor kinase galacturonan-binding" evidence="7">
    <location>
        <begin position="31"/>
        <end position="93"/>
    </location>
</feature>
<feature type="signal peptide" evidence="6">
    <location>
        <begin position="1"/>
        <end position="26"/>
    </location>
</feature>
<dbReference type="PANTHER" id="PTHR33138">
    <property type="entry name" value="OS01G0690200 PROTEIN"/>
    <property type="match status" value="1"/>
</dbReference>
<evidence type="ECO:0000313" key="8">
    <source>
        <dbReference type="EMBL" id="GKU89128.1"/>
    </source>
</evidence>
<dbReference type="EMBL" id="BPVZ01000003">
    <property type="protein sequence ID" value="GKU89128.1"/>
    <property type="molecule type" value="Genomic_DNA"/>
</dbReference>
<dbReference type="Proteomes" id="UP001054252">
    <property type="component" value="Unassembled WGS sequence"/>
</dbReference>
<keyword evidence="4" id="KW-1133">Transmembrane helix</keyword>
<evidence type="ECO:0000256" key="5">
    <source>
        <dbReference type="ARBA" id="ARBA00023136"/>
    </source>
</evidence>
<comment type="subcellular location">
    <subcellularLocation>
        <location evidence="1">Membrane</location>
        <topology evidence="1">Single-pass membrane protein</topology>
    </subcellularLocation>
</comment>
<evidence type="ECO:0000313" key="9">
    <source>
        <dbReference type="Proteomes" id="UP001054252"/>
    </source>
</evidence>
<evidence type="ECO:0000256" key="6">
    <source>
        <dbReference type="SAM" id="SignalP"/>
    </source>
</evidence>
<dbReference type="GO" id="GO:0016020">
    <property type="term" value="C:membrane"/>
    <property type="evidence" value="ECO:0007669"/>
    <property type="project" value="UniProtKB-SubCell"/>
</dbReference>
<evidence type="ECO:0000256" key="1">
    <source>
        <dbReference type="ARBA" id="ARBA00004167"/>
    </source>
</evidence>